<feature type="domain" description="Peptidase S74" evidence="2">
    <location>
        <begin position="722"/>
        <end position="812"/>
    </location>
</feature>
<keyword evidence="1" id="KW-0175">Coiled coil</keyword>
<dbReference type="EMBL" id="LQZQ01000001">
    <property type="protein sequence ID" value="KYG82188.1"/>
    <property type="molecule type" value="Genomic_DNA"/>
</dbReference>
<dbReference type="Gene3D" id="1.10.10.10">
    <property type="entry name" value="Winged helix-like DNA-binding domain superfamily/Winged helix DNA-binding domain"/>
    <property type="match status" value="1"/>
</dbReference>
<gene>
    <name evidence="3" type="ORF">MB14_01980</name>
</gene>
<comment type="caution">
    <text evidence="3">The sequence shown here is derived from an EMBL/GenBank/DDBJ whole genome shotgun (WGS) entry which is preliminary data.</text>
</comment>
<dbReference type="InterPro" id="IPR036388">
    <property type="entry name" value="WH-like_DNA-bd_sf"/>
</dbReference>
<proteinExistence type="predicted"/>
<feature type="coiled-coil region" evidence="1">
    <location>
        <begin position="791"/>
        <end position="835"/>
    </location>
</feature>
<protein>
    <recommendedName>
        <fullName evidence="2">Peptidase S74 domain-containing protein</fullName>
    </recommendedName>
</protein>
<dbReference type="InterPro" id="IPR030392">
    <property type="entry name" value="S74_ICA"/>
</dbReference>
<evidence type="ECO:0000256" key="1">
    <source>
        <dbReference type="SAM" id="Coils"/>
    </source>
</evidence>
<dbReference type="AlphaFoldDB" id="A0A150XTU5"/>
<evidence type="ECO:0000313" key="4">
    <source>
        <dbReference type="Proteomes" id="UP000075583"/>
    </source>
</evidence>
<evidence type="ECO:0000313" key="3">
    <source>
        <dbReference type="EMBL" id="KYG82188.1"/>
    </source>
</evidence>
<dbReference type="PROSITE" id="PS51688">
    <property type="entry name" value="ICA"/>
    <property type="match status" value="1"/>
</dbReference>
<dbReference type="Pfam" id="PF13884">
    <property type="entry name" value="Peptidase_S74"/>
    <property type="match status" value="1"/>
</dbReference>
<evidence type="ECO:0000259" key="2">
    <source>
        <dbReference type="PROSITE" id="PS51688"/>
    </source>
</evidence>
<accession>A0A150XTU5</accession>
<sequence length="848" mass="90820">MLFNGLNSYASPFQETTVPANAGMKMNFQGTLYENGEPVNGDRSMTFSIDIEGTAWSETQTVQVIEGLYSVTLGAENPLPESLFYNVAERSLTVSVGSNTLGTVQLLTPFSPKEIGPANDLPRRIEIDNEKANSDTIFHFAMSSDNLTNGAQRGLQIDMTGVGFKMAVRGNIASQAEDATTKIGLIGSSIGEGTGNHYGVYGQAFGAGKTNAAVYGLAGGSGNGDEGYENGSYNNGVLAYAQSNPWGNVGVAGYATGTVGVDNIGVAGISGVGQAGNTEIENKGVLGRAEGLGINKAIWASATNGVENWAGWFEGDIAIRGGRNLKIFGPEENLKADLNYYEPNNAGSLVLYGHNNTRRVILGSNSGGQAGFLGLYDSLDVSRAVLRAYPSGNGFFSLAGKNSTNIEAGAKFWEENSGLDLGYFKIQGSTQVDDGNGGTYFPDLVWMDAQRWEDGTELGSIEFRSTDGAHFGMNAYGLTGNRPIEIHDNEGAVKSALRFDEGYNSGILELFGATSDPDIKMGSFGSSPGGRLQMYRRSDDNSFVRSAIAAAAYGEGMSYLNLYAENFTADNNARLVDLYTYNRDINNNPYSDNYKRSGIDFYDNQGTRLVAVGSDREEGGADPTGRSGFIYLSGTNSPNVEMSGKRGENNDLGAIRVYGNTSDGGAWYHANASMEVNTDGTNQWGRLSLNKTEIANSTSSENIVLDANSGDIVISGSLSQSSDVRLKKNISTLTSGLATVNRLRGVRYNWKDLSQPENKIGFIAQEVENILPELVNTKSDGFKTVNYAEMTAVLVEAVKELSQQIEDLKKENTSLKAELTSVKEMEDRLARIEALLGAQNTTQKTDQK</sequence>
<dbReference type="STRING" id="279360.MB14_01980"/>
<dbReference type="Proteomes" id="UP000075583">
    <property type="component" value="Unassembled WGS sequence"/>
</dbReference>
<organism evidence="3 4">
    <name type="scientific">Roseivirga ehrenbergii (strain DSM 102268 / JCM 13514 / KCTC 12282 / NCIMB 14502 / KMM 6017)</name>
    <dbReference type="NCBI Taxonomy" id="279360"/>
    <lineage>
        <taxon>Bacteria</taxon>
        <taxon>Pseudomonadati</taxon>
        <taxon>Bacteroidota</taxon>
        <taxon>Cytophagia</taxon>
        <taxon>Cytophagales</taxon>
        <taxon>Roseivirgaceae</taxon>
        <taxon>Roseivirga</taxon>
    </lineage>
</organism>
<reference evidence="3" key="1">
    <citation type="submission" date="2016-01" db="EMBL/GenBank/DDBJ databases">
        <title>Genome sequencing of Roseivirga ehrenbergii KMM 6017.</title>
        <authorList>
            <person name="Selvaratnam C."/>
            <person name="Thevarajoo S."/>
            <person name="Goh K.M."/>
            <person name="Ee R."/>
            <person name="Chan K.-G."/>
            <person name="Chong C.S."/>
        </authorList>
    </citation>
    <scope>NUCLEOTIDE SEQUENCE [LARGE SCALE GENOMIC DNA]</scope>
    <source>
        <strain evidence="3">KMM 6017</strain>
    </source>
</reference>
<keyword evidence="4" id="KW-1185">Reference proteome</keyword>
<name>A0A150XTU5_ROSEK</name>